<dbReference type="EMBL" id="FUFT01000005">
    <property type="protein sequence ID" value="SJL84607.1"/>
    <property type="molecule type" value="Genomic_DNA"/>
</dbReference>
<keyword evidence="6" id="KW-1185">Reference proteome</keyword>
<dbReference type="RefSeq" id="WP_077314956.1">
    <property type="nucleotide sequence ID" value="NZ_AP024888.1"/>
</dbReference>
<dbReference type="Gene3D" id="3.20.80.10">
    <property type="entry name" value="Regulatory factor, effector binding domain"/>
    <property type="match status" value="1"/>
</dbReference>
<accession>A0A1R4B6Q7</accession>
<dbReference type="AlphaFoldDB" id="A0A1R4B6Q7"/>
<dbReference type="Proteomes" id="UP000189475">
    <property type="component" value="Unassembled WGS sequence"/>
</dbReference>
<dbReference type="PANTHER" id="PTHR47504:SF5">
    <property type="entry name" value="RIGHT ORIGIN-BINDING PROTEIN"/>
    <property type="match status" value="1"/>
</dbReference>
<dbReference type="Pfam" id="PF06445">
    <property type="entry name" value="GyrI-like"/>
    <property type="match status" value="1"/>
</dbReference>
<dbReference type="InterPro" id="IPR018060">
    <property type="entry name" value="HTH_AraC"/>
</dbReference>
<evidence type="ECO:0000313" key="6">
    <source>
        <dbReference type="Proteomes" id="UP000189475"/>
    </source>
</evidence>
<keyword evidence="2" id="KW-0238">DNA-binding</keyword>
<sequence length="319" mass="36552">MDLREVVANQSEPDYVNKHSAAFDRIRRTLDYIHLNLSSPLLLDDIAQQSCWSRWQLQRVFQAQTGLTVANYVRELKLSQAAEQLLDTKIRVIDIGLGLGFHSEISFSRSFKHRFGVSPSQYRKRGKRVGIKKPIQVSETASAAHKGHQNFVEVHIDEKDSFCIQGLTSEISGLFSSTQDFVHKVPEMWSHLTNVMTIANHVNERIGVIDVTQASSDGTNIHYWAGIDRQHEQALSARCCRDTQSLLHVLTVPKQTYAVVKHCGPIRHLRHTLMWFLLHWLPESGYCGVDGYELEIYPKDYDSKHDDAEMEYWLPIIKA</sequence>
<organism evidence="5 6">
    <name type="scientific">Vibrio palustris</name>
    <dbReference type="NCBI Taxonomy" id="1918946"/>
    <lineage>
        <taxon>Bacteria</taxon>
        <taxon>Pseudomonadati</taxon>
        <taxon>Pseudomonadota</taxon>
        <taxon>Gammaproteobacteria</taxon>
        <taxon>Vibrionales</taxon>
        <taxon>Vibrionaceae</taxon>
        <taxon>Vibrio</taxon>
    </lineage>
</organism>
<reference evidence="5 6" key="1">
    <citation type="submission" date="2017-02" db="EMBL/GenBank/DDBJ databases">
        <authorList>
            <person name="Peterson S.W."/>
        </authorList>
    </citation>
    <scope>NUCLEOTIDE SEQUENCE [LARGE SCALE GENOMIC DNA]</scope>
    <source>
        <strain evidence="5 6">CECT 9027</strain>
    </source>
</reference>
<dbReference type="PANTHER" id="PTHR47504">
    <property type="entry name" value="RIGHT ORIGIN-BINDING PROTEIN"/>
    <property type="match status" value="1"/>
</dbReference>
<dbReference type="Gene3D" id="1.10.10.60">
    <property type="entry name" value="Homeodomain-like"/>
    <property type="match status" value="2"/>
</dbReference>
<evidence type="ECO:0000313" key="5">
    <source>
        <dbReference type="EMBL" id="SJL84607.1"/>
    </source>
</evidence>
<dbReference type="InterPro" id="IPR009057">
    <property type="entry name" value="Homeodomain-like_sf"/>
</dbReference>
<dbReference type="PROSITE" id="PS01124">
    <property type="entry name" value="HTH_ARAC_FAMILY_2"/>
    <property type="match status" value="1"/>
</dbReference>
<evidence type="ECO:0000256" key="1">
    <source>
        <dbReference type="ARBA" id="ARBA00023015"/>
    </source>
</evidence>
<dbReference type="GO" id="GO:0003700">
    <property type="term" value="F:DNA-binding transcription factor activity"/>
    <property type="evidence" value="ECO:0007669"/>
    <property type="project" value="InterPro"/>
</dbReference>
<dbReference type="InterPro" id="IPR018062">
    <property type="entry name" value="HTH_AraC-typ_CS"/>
</dbReference>
<dbReference type="PROSITE" id="PS00041">
    <property type="entry name" value="HTH_ARAC_FAMILY_1"/>
    <property type="match status" value="1"/>
</dbReference>
<dbReference type="GO" id="GO:0043565">
    <property type="term" value="F:sequence-specific DNA binding"/>
    <property type="evidence" value="ECO:0007669"/>
    <property type="project" value="InterPro"/>
</dbReference>
<feature type="domain" description="HTH araC/xylS-type" evidence="4">
    <location>
        <begin position="27"/>
        <end position="125"/>
    </location>
</feature>
<dbReference type="SUPFAM" id="SSF46689">
    <property type="entry name" value="Homeodomain-like"/>
    <property type="match status" value="2"/>
</dbReference>
<keyword evidence="1" id="KW-0805">Transcription regulation</keyword>
<dbReference type="STRING" id="1918946.VPAL9027_02598"/>
<evidence type="ECO:0000259" key="4">
    <source>
        <dbReference type="PROSITE" id="PS01124"/>
    </source>
</evidence>
<dbReference type="InterPro" id="IPR029442">
    <property type="entry name" value="GyrI-like"/>
</dbReference>
<dbReference type="OrthoDB" id="282744at2"/>
<evidence type="ECO:0000256" key="3">
    <source>
        <dbReference type="ARBA" id="ARBA00023163"/>
    </source>
</evidence>
<keyword evidence="3" id="KW-0804">Transcription</keyword>
<dbReference type="InterPro" id="IPR011256">
    <property type="entry name" value="Reg_factor_effector_dom_sf"/>
</dbReference>
<evidence type="ECO:0000256" key="2">
    <source>
        <dbReference type="ARBA" id="ARBA00023125"/>
    </source>
</evidence>
<protein>
    <submittedName>
        <fullName evidence="5">Transposon Tn10 TetD protein</fullName>
    </submittedName>
</protein>
<proteinExistence type="predicted"/>
<dbReference type="PRINTS" id="PR00032">
    <property type="entry name" value="HTHARAC"/>
</dbReference>
<dbReference type="SMART" id="SM00342">
    <property type="entry name" value="HTH_ARAC"/>
    <property type="match status" value="1"/>
</dbReference>
<name>A0A1R4B6Q7_9VIBR</name>
<dbReference type="InterPro" id="IPR010499">
    <property type="entry name" value="AraC_E-bd"/>
</dbReference>
<dbReference type="InterPro" id="IPR020449">
    <property type="entry name" value="Tscrpt_reg_AraC-type_HTH"/>
</dbReference>
<dbReference type="InterPro" id="IPR050959">
    <property type="entry name" value="MarA-like"/>
</dbReference>
<gene>
    <name evidence="5" type="primary">tetD</name>
    <name evidence="5" type="ORF">VPAL9027_02598</name>
</gene>
<dbReference type="SUPFAM" id="SSF55136">
    <property type="entry name" value="Probable bacterial effector-binding domain"/>
    <property type="match status" value="1"/>
</dbReference>
<dbReference type="SMART" id="SM00871">
    <property type="entry name" value="AraC_E_bind"/>
    <property type="match status" value="1"/>
</dbReference>
<dbReference type="Pfam" id="PF12833">
    <property type="entry name" value="HTH_18"/>
    <property type="match status" value="1"/>
</dbReference>